<evidence type="ECO:0000259" key="2">
    <source>
        <dbReference type="Pfam" id="PF09994"/>
    </source>
</evidence>
<proteinExistence type="predicted"/>
<name>A0ABQ6ZE27_9GAMM</name>
<evidence type="ECO:0000313" key="4">
    <source>
        <dbReference type="Proteomes" id="UP000781710"/>
    </source>
</evidence>
<reference evidence="3 4" key="1">
    <citation type="submission" date="2017-10" db="EMBL/GenBank/DDBJ databases">
        <title>Whole genome sequencing of members of genus Pseudoxanthomonas.</title>
        <authorList>
            <person name="Kumar S."/>
            <person name="Bansal K."/>
            <person name="Kaur A."/>
            <person name="Patil P."/>
            <person name="Sharma S."/>
            <person name="Patil P.B."/>
        </authorList>
    </citation>
    <scope>NUCLEOTIDE SEQUENCE [LARGE SCALE GENOMIC DNA]</scope>
    <source>
        <strain evidence="3 4">DSM 17109</strain>
    </source>
</reference>
<dbReference type="PANTHER" id="PTHR33840:SF1">
    <property type="entry name" value="TLE1 PHOSPHOLIPASE DOMAIN-CONTAINING PROTEIN"/>
    <property type="match status" value="1"/>
</dbReference>
<dbReference type="PANTHER" id="PTHR33840">
    <property type="match status" value="1"/>
</dbReference>
<sequence>MGGERHPDGVSTEPASVADLATFRHASEQLRTLSAPVLHDGRRPADRLFVASFDGTGNSMLKDAPENHTNVAFIHGQVKALEKRALTEHGTTTMAGGYVEGPGTQGGIGGGIDLMTGQSYEARMEDMYLQFVKQSAAWLKENPDADIRIAAIGFSRGAEQAAGFTRMVEERGIRNPEGAQVTRDGDGRVLHVDYIGPPLREPGTVIQAVGLFDPVGTGEPRDHDRRLPPSVVSGFQITADDERRNLFQSTRVMDPGVTDGGRFLNVTVAGAHSDIGGGYTQDGIAIRSGNLMIDYLNGLSDRPFLDKREEPSDPARNVIHRSEEHRFFYRTSIYDKAGTRGMQEELAPSNLCRIDCLDAQPRNEALARELAWRPVEIGPVPVGAEVSQSGSPVERLLQAAKQGDGGAVERISREYLHTDAGQAWLQAGQQRLDAASITQAPPVERQQEPAALAR</sequence>
<dbReference type="EMBL" id="PDWW01000026">
    <property type="protein sequence ID" value="KAF1723574.1"/>
    <property type="molecule type" value="Genomic_DNA"/>
</dbReference>
<comment type="caution">
    <text evidence="3">The sequence shown here is derived from an EMBL/GenBank/DDBJ whole genome shotgun (WGS) entry which is preliminary data.</text>
</comment>
<protein>
    <recommendedName>
        <fullName evidence="2">T6SS Phospholipase effector Tle1-like catalytic domain-containing protein</fullName>
    </recommendedName>
</protein>
<feature type="region of interest" description="Disordered" evidence="1">
    <location>
        <begin position="435"/>
        <end position="454"/>
    </location>
</feature>
<dbReference type="RefSeq" id="WP_162338782.1">
    <property type="nucleotide sequence ID" value="NZ_JBHSRQ010000014.1"/>
</dbReference>
<feature type="domain" description="T6SS Phospholipase effector Tle1-like catalytic" evidence="2">
    <location>
        <begin position="204"/>
        <end position="283"/>
    </location>
</feature>
<feature type="domain" description="T6SS Phospholipase effector Tle1-like catalytic" evidence="2">
    <location>
        <begin position="49"/>
        <end position="179"/>
    </location>
</feature>
<keyword evidence="4" id="KW-1185">Reference proteome</keyword>
<dbReference type="InterPro" id="IPR018712">
    <property type="entry name" value="Tle1-like_cat"/>
</dbReference>
<dbReference type="Proteomes" id="UP000781710">
    <property type="component" value="Unassembled WGS sequence"/>
</dbReference>
<evidence type="ECO:0000256" key="1">
    <source>
        <dbReference type="SAM" id="MobiDB-lite"/>
    </source>
</evidence>
<dbReference type="Pfam" id="PF09994">
    <property type="entry name" value="T6SS_Tle1-like_cat"/>
    <property type="match status" value="2"/>
</dbReference>
<gene>
    <name evidence="3" type="ORF">CSC78_15565</name>
</gene>
<organism evidence="3 4">
    <name type="scientific">Pseudoxanthomonas japonensis</name>
    <dbReference type="NCBI Taxonomy" id="69284"/>
    <lineage>
        <taxon>Bacteria</taxon>
        <taxon>Pseudomonadati</taxon>
        <taxon>Pseudomonadota</taxon>
        <taxon>Gammaproteobacteria</taxon>
        <taxon>Lysobacterales</taxon>
        <taxon>Lysobacteraceae</taxon>
        <taxon>Pseudoxanthomonas</taxon>
    </lineage>
</organism>
<evidence type="ECO:0000313" key="3">
    <source>
        <dbReference type="EMBL" id="KAF1723574.1"/>
    </source>
</evidence>
<accession>A0ABQ6ZE27</accession>